<organism evidence="10 11">
    <name type="scientific">Microbacterium oxydans</name>
    <dbReference type="NCBI Taxonomy" id="82380"/>
    <lineage>
        <taxon>Bacteria</taxon>
        <taxon>Bacillati</taxon>
        <taxon>Actinomycetota</taxon>
        <taxon>Actinomycetes</taxon>
        <taxon>Micrococcales</taxon>
        <taxon>Microbacteriaceae</taxon>
        <taxon>Microbacterium</taxon>
    </lineage>
</organism>
<dbReference type="SUPFAM" id="SSF51182">
    <property type="entry name" value="RmlC-like cupins"/>
    <property type="match status" value="1"/>
</dbReference>
<dbReference type="InterPro" id="IPR016305">
    <property type="entry name" value="Mannose-6-P_Isomerase"/>
</dbReference>
<sequence>MLLRLSNTPRDYAWGSDSLLAGLEGRTPTGAPEAEVWFGDHPGDPADVDGGGTLDQVTGGALPYLLKLLAAGSPLSIQVHPTIEQARAGWERESDLAADDPRRNYRDDNHKPELLVALSERFESLSGLRPVPRTLALLGTLGDNQGIRELRTRLSVEGDALRDVIAWLLGGQAHAEVDEIITAIVAASTRTDTGEWATTLQAIAGVAQVYPGDPGVVVALLMNHVVLERGEGVFLRAGLLHAYLSGLGVEIMAASDNVLRGGLTPKRIDVPELLAILDTAPGEVPVLRARSEGAITPYPVPVPDFALERVVLDGAPVALEVSGPTMVLATGGEVTVASSTGEALTLAVGTVAFADSAEERITLSGEGEVFVAGPGH</sequence>
<comment type="caution">
    <text evidence="10">The sequence shown here is derived from an EMBL/GenBank/DDBJ whole genome shotgun (WGS) entry which is preliminary data.</text>
</comment>
<feature type="domain" description="Phosphomannose isomerase type I catalytic" evidence="9">
    <location>
        <begin position="56"/>
        <end position="130"/>
    </location>
</feature>
<keyword evidence="6 10" id="KW-0413">Isomerase</keyword>
<dbReference type="PRINTS" id="PR00714">
    <property type="entry name" value="MAN6PISMRASE"/>
</dbReference>
<gene>
    <name evidence="10" type="primary">manA</name>
    <name evidence="10" type="ORF">RN51_01223</name>
</gene>
<feature type="binding site" evidence="8">
    <location>
        <position position="80"/>
    </location>
    <ligand>
        <name>Zn(2+)</name>
        <dbReference type="ChEBI" id="CHEBI:29105"/>
    </ligand>
</feature>
<dbReference type="InterPro" id="IPR046457">
    <property type="entry name" value="PMI_typeI_cat"/>
</dbReference>
<dbReference type="Proteomes" id="UP000033725">
    <property type="component" value="Unassembled WGS sequence"/>
</dbReference>
<dbReference type="EC" id="5.3.1.8" evidence="3"/>
<evidence type="ECO:0000256" key="8">
    <source>
        <dbReference type="PIRSR" id="PIRSR001480-2"/>
    </source>
</evidence>
<dbReference type="Gene3D" id="1.10.441.10">
    <property type="entry name" value="Phosphomannose Isomerase, domain 2"/>
    <property type="match status" value="1"/>
</dbReference>
<reference evidence="10 11" key="1">
    <citation type="submission" date="2015-02" db="EMBL/GenBank/DDBJ databases">
        <title>Draft genome sequences of ten Microbacterium spp. with emphasis on heavy metal contaminated environments.</title>
        <authorList>
            <person name="Corretto E."/>
        </authorList>
    </citation>
    <scope>NUCLEOTIDE SEQUENCE [LARGE SCALE GENOMIC DNA]</scope>
    <source>
        <strain evidence="10 11">BEL163</strain>
    </source>
</reference>
<dbReference type="PATRIC" id="fig|82380.10.peg.1229"/>
<feature type="binding site" evidence="8">
    <location>
        <position position="78"/>
    </location>
    <ligand>
        <name>Zn(2+)</name>
        <dbReference type="ChEBI" id="CHEBI:29105"/>
    </ligand>
</feature>
<proteinExistence type="inferred from homology"/>
<dbReference type="PROSITE" id="PS00965">
    <property type="entry name" value="PMI_I_1"/>
    <property type="match status" value="1"/>
</dbReference>
<evidence type="ECO:0000259" key="9">
    <source>
        <dbReference type="Pfam" id="PF20511"/>
    </source>
</evidence>
<dbReference type="NCBIfam" id="TIGR00218">
    <property type="entry name" value="manA"/>
    <property type="match status" value="1"/>
</dbReference>
<comment type="cofactor">
    <cofactor evidence="8">
        <name>Zn(2+)</name>
        <dbReference type="ChEBI" id="CHEBI:29105"/>
    </cofactor>
    <text evidence="8">Binds 1 zinc ion per subunit.</text>
</comment>
<dbReference type="InterPro" id="IPR018050">
    <property type="entry name" value="Pmannose_isomerase-type1_CS"/>
</dbReference>
<dbReference type="Gene3D" id="2.60.120.10">
    <property type="entry name" value="Jelly Rolls"/>
    <property type="match status" value="2"/>
</dbReference>
<dbReference type="PANTHER" id="PTHR10309">
    <property type="entry name" value="MANNOSE-6-PHOSPHATE ISOMERASE"/>
    <property type="match status" value="1"/>
</dbReference>
<dbReference type="InterPro" id="IPR014710">
    <property type="entry name" value="RmlC-like_jellyroll"/>
</dbReference>
<dbReference type="AlphaFoldDB" id="A0A0F0KT55"/>
<comment type="catalytic activity">
    <reaction evidence="1">
        <text>D-mannose 6-phosphate = D-fructose 6-phosphate</text>
        <dbReference type="Rhea" id="RHEA:12356"/>
        <dbReference type="ChEBI" id="CHEBI:58735"/>
        <dbReference type="ChEBI" id="CHEBI:61527"/>
        <dbReference type="EC" id="5.3.1.8"/>
    </reaction>
</comment>
<dbReference type="GO" id="GO:0004476">
    <property type="term" value="F:mannose-6-phosphate isomerase activity"/>
    <property type="evidence" value="ECO:0007669"/>
    <property type="project" value="UniProtKB-EC"/>
</dbReference>
<accession>A0A0F0KT55</accession>
<evidence type="ECO:0000256" key="1">
    <source>
        <dbReference type="ARBA" id="ARBA00000757"/>
    </source>
</evidence>
<evidence type="ECO:0000256" key="3">
    <source>
        <dbReference type="ARBA" id="ARBA00011956"/>
    </source>
</evidence>
<feature type="binding site" evidence="8">
    <location>
        <position position="113"/>
    </location>
    <ligand>
        <name>Zn(2+)</name>
        <dbReference type="ChEBI" id="CHEBI:29105"/>
    </ligand>
</feature>
<dbReference type="PANTHER" id="PTHR10309:SF0">
    <property type="entry name" value="MANNOSE-6-PHOSPHATE ISOMERASE"/>
    <property type="match status" value="1"/>
</dbReference>
<evidence type="ECO:0000313" key="10">
    <source>
        <dbReference type="EMBL" id="KJL24058.1"/>
    </source>
</evidence>
<comment type="similarity">
    <text evidence="2">Belongs to the mannose-6-phosphate isomerase type 1 family.</text>
</comment>
<evidence type="ECO:0000256" key="2">
    <source>
        <dbReference type="ARBA" id="ARBA00010772"/>
    </source>
</evidence>
<dbReference type="GO" id="GO:0008270">
    <property type="term" value="F:zinc ion binding"/>
    <property type="evidence" value="ECO:0007669"/>
    <property type="project" value="InterPro"/>
</dbReference>
<dbReference type="RefSeq" id="WP_045263149.1">
    <property type="nucleotide sequence ID" value="NZ_JYIV01000021.1"/>
</dbReference>
<dbReference type="PIRSF" id="PIRSF001480">
    <property type="entry name" value="Mannose-6-phosphate_isomerase"/>
    <property type="match status" value="1"/>
</dbReference>
<evidence type="ECO:0000256" key="4">
    <source>
        <dbReference type="ARBA" id="ARBA00022723"/>
    </source>
</evidence>
<dbReference type="GO" id="GO:0009298">
    <property type="term" value="P:GDP-mannose biosynthetic process"/>
    <property type="evidence" value="ECO:0007669"/>
    <property type="project" value="InterPro"/>
</dbReference>
<keyword evidence="4 8" id="KW-0479">Metal-binding</keyword>
<evidence type="ECO:0000256" key="5">
    <source>
        <dbReference type="ARBA" id="ARBA00022833"/>
    </source>
</evidence>
<dbReference type="OrthoDB" id="9792649at2"/>
<dbReference type="Pfam" id="PF20511">
    <property type="entry name" value="PMI_typeI_cat"/>
    <property type="match status" value="1"/>
</dbReference>
<protein>
    <recommendedName>
        <fullName evidence="3">mannose-6-phosphate isomerase</fullName>
        <ecNumber evidence="3">5.3.1.8</ecNumber>
    </recommendedName>
</protein>
<dbReference type="InterPro" id="IPR011051">
    <property type="entry name" value="RmlC_Cupin_sf"/>
</dbReference>
<evidence type="ECO:0000256" key="7">
    <source>
        <dbReference type="PIRSR" id="PIRSR001480-1"/>
    </source>
</evidence>
<dbReference type="GO" id="GO:0005975">
    <property type="term" value="P:carbohydrate metabolic process"/>
    <property type="evidence" value="ECO:0007669"/>
    <property type="project" value="InterPro"/>
</dbReference>
<dbReference type="GO" id="GO:0005829">
    <property type="term" value="C:cytosol"/>
    <property type="evidence" value="ECO:0007669"/>
    <property type="project" value="TreeGrafter"/>
</dbReference>
<name>A0A0F0KT55_9MICO</name>
<dbReference type="EMBL" id="JYIV01000021">
    <property type="protein sequence ID" value="KJL24058.1"/>
    <property type="molecule type" value="Genomic_DNA"/>
</dbReference>
<dbReference type="CDD" id="cd07011">
    <property type="entry name" value="cupin_PMI_type_I_N"/>
    <property type="match status" value="1"/>
</dbReference>
<evidence type="ECO:0000313" key="11">
    <source>
        <dbReference type="Proteomes" id="UP000033725"/>
    </source>
</evidence>
<dbReference type="InterPro" id="IPR001250">
    <property type="entry name" value="Man6P_Isoase-1"/>
</dbReference>
<evidence type="ECO:0000256" key="6">
    <source>
        <dbReference type="ARBA" id="ARBA00023235"/>
    </source>
</evidence>
<feature type="binding site" evidence="8">
    <location>
        <position position="241"/>
    </location>
    <ligand>
        <name>Zn(2+)</name>
        <dbReference type="ChEBI" id="CHEBI:29105"/>
    </ligand>
</feature>
<keyword evidence="5 8" id="KW-0862">Zinc</keyword>
<feature type="active site" evidence="7">
    <location>
        <position position="260"/>
    </location>
</feature>